<feature type="domain" description="HTH tetR-type" evidence="5">
    <location>
        <begin position="12"/>
        <end position="72"/>
    </location>
</feature>
<evidence type="ECO:0000256" key="3">
    <source>
        <dbReference type="ARBA" id="ARBA00023163"/>
    </source>
</evidence>
<keyword evidence="7" id="KW-1185">Reference proteome</keyword>
<feature type="DNA-binding region" description="H-T-H motif" evidence="4">
    <location>
        <begin position="35"/>
        <end position="54"/>
    </location>
</feature>
<keyword evidence="2 4" id="KW-0238">DNA-binding</keyword>
<dbReference type="Proteomes" id="UP001597545">
    <property type="component" value="Unassembled WGS sequence"/>
</dbReference>
<dbReference type="InterPro" id="IPR050624">
    <property type="entry name" value="HTH-type_Tx_Regulator"/>
</dbReference>
<dbReference type="InterPro" id="IPR036271">
    <property type="entry name" value="Tet_transcr_reg_TetR-rel_C_sf"/>
</dbReference>
<accession>A0ABW5KHT4</accession>
<comment type="caution">
    <text evidence="6">The sequence shown here is derived from an EMBL/GenBank/DDBJ whole genome shotgun (WGS) entry which is preliminary data.</text>
</comment>
<evidence type="ECO:0000256" key="2">
    <source>
        <dbReference type="ARBA" id="ARBA00023125"/>
    </source>
</evidence>
<name>A0ABW5KHT4_9SPHI</name>
<evidence type="ECO:0000256" key="4">
    <source>
        <dbReference type="PROSITE-ProRule" id="PRU00335"/>
    </source>
</evidence>
<dbReference type="Pfam" id="PF00440">
    <property type="entry name" value="TetR_N"/>
    <property type="match status" value="1"/>
</dbReference>
<sequence>MGINERKTRQQEELRNRIIEQSWTIIQQEGWQALSIRRIADAIEYSVPVIYKHFANKEAIQEHFIKEGFRKLTEQLRQAERNETNNERRIQQIAYAYWKFAAQHTEHYRIMFGLGMPACETVNSVAEMKEMSETMRLAIANTATEHSNEHIDLFLKMKTFWSMLHGFISIELLSNNKIQNEPSPVFTDAIDSFMFTLIFKKKQL</sequence>
<keyword evidence="1" id="KW-0805">Transcription regulation</keyword>
<evidence type="ECO:0000313" key="7">
    <source>
        <dbReference type="Proteomes" id="UP001597545"/>
    </source>
</evidence>
<evidence type="ECO:0000259" key="5">
    <source>
        <dbReference type="PROSITE" id="PS50977"/>
    </source>
</evidence>
<dbReference type="EMBL" id="JBHULR010000003">
    <property type="protein sequence ID" value="MFD2547450.1"/>
    <property type="molecule type" value="Genomic_DNA"/>
</dbReference>
<dbReference type="InterPro" id="IPR001647">
    <property type="entry name" value="HTH_TetR"/>
</dbReference>
<dbReference type="InterPro" id="IPR009057">
    <property type="entry name" value="Homeodomain-like_sf"/>
</dbReference>
<gene>
    <name evidence="6" type="ORF">ACFSR5_07320</name>
</gene>
<dbReference type="SUPFAM" id="SSF46689">
    <property type="entry name" value="Homeodomain-like"/>
    <property type="match status" value="1"/>
</dbReference>
<organism evidence="6 7">
    <name type="scientific">Sphingobacterium suaedae</name>
    <dbReference type="NCBI Taxonomy" id="1686402"/>
    <lineage>
        <taxon>Bacteria</taxon>
        <taxon>Pseudomonadati</taxon>
        <taxon>Bacteroidota</taxon>
        <taxon>Sphingobacteriia</taxon>
        <taxon>Sphingobacteriales</taxon>
        <taxon>Sphingobacteriaceae</taxon>
        <taxon>Sphingobacterium</taxon>
    </lineage>
</organism>
<reference evidence="7" key="1">
    <citation type="journal article" date="2019" name="Int. J. Syst. Evol. Microbiol.">
        <title>The Global Catalogue of Microorganisms (GCM) 10K type strain sequencing project: providing services to taxonomists for standard genome sequencing and annotation.</title>
        <authorList>
            <consortium name="The Broad Institute Genomics Platform"/>
            <consortium name="The Broad Institute Genome Sequencing Center for Infectious Disease"/>
            <person name="Wu L."/>
            <person name="Ma J."/>
        </authorList>
    </citation>
    <scope>NUCLEOTIDE SEQUENCE [LARGE SCALE GENOMIC DNA]</scope>
    <source>
        <strain evidence="7">KCTC 42662</strain>
    </source>
</reference>
<dbReference type="RefSeq" id="WP_380902216.1">
    <property type="nucleotide sequence ID" value="NZ_JBHUEG010000007.1"/>
</dbReference>
<dbReference type="InterPro" id="IPR025996">
    <property type="entry name" value="MT1864/Rv1816-like_C"/>
</dbReference>
<keyword evidence="3" id="KW-0804">Transcription</keyword>
<evidence type="ECO:0000256" key="1">
    <source>
        <dbReference type="ARBA" id="ARBA00023015"/>
    </source>
</evidence>
<proteinExistence type="predicted"/>
<dbReference type="PANTHER" id="PTHR43479">
    <property type="entry name" value="ACREF/ENVCD OPERON REPRESSOR-RELATED"/>
    <property type="match status" value="1"/>
</dbReference>
<dbReference type="SUPFAM" id="SSF48498">
    <property type="entry name" value="Tetracyclin repressor-like, C-terminal domain"/>
    <property type="match status" value="1"/>
</dbReference>
<dbReference type="PANTHER" id="PTHR43479:SF11">
    <property type="entry name" value="ACREF_ENVCD OPERON REPRESSOR-RELATED"/>
    <property type="match status" value="1"/>
</dbReference>
<dbReference type="PROSITE" id="PS50977">
    <property type="entry name" value="HTH_TETR_2"/>
    <property type="match status" value="1"/>
</dbReference>
<dbReference type="Gene3D" id="1.10.357.10">
    <property type="entry name" value="Tetracycline Repressor, domain 2"/>
    <property type="match status" value="1"/>
</dbReference>
<dbReference type="Pfam" id="PF13305">
    <property type="entry name" value="TetR_C_33"/>
    <property type="match status" value="1"/>
</dbReference>
<protein>
    <submittedName>
        <fullName evidence="6">TetR/AcrR family transcriptional regulator</fullName>
    </submittedName>
</protein>
<evidence type="ECO:0000313" key="6">
    <source>
        <dbReference type="EMBL" id="MFD2547450.1"/>
    </source>
</evidence>